<keyword evidence="2" id="KW-1185">Reference proteome</keyword>
<gene>
    <name evidence="1" type="ORF">HYDPIDRAFT_91498</name>
</gene>
<accession>A0A0C9VZ95</accession>
<dbReference type="OrthoDB" id="3265433at2759"/>
<reference evidence="1 2" key="1">
    <citation type="submission" date="2014-04" db="EMBL/GenBank/DDBJ databases">
        <title>Evolutionary Origins and Diversification of the Mycorrhizal Mutualists.</title>
        <authorList>
            <consortium name="DOE Joint Genome Institute"/>
            <consortium name="Mycorrhizal Genomics Consortium"/>
            <person name="Kohler A."/>
            <person name="Kuo A."/>
            <person name="Nagy L.G."/>
            <person name="Floudas D."/>
            <person name="Copeland A."/>
            <person name="Barry K.W."/>
            <person name="Cichocki N."/>
            <person name="Veneault-Fourrey C."/>
            <person name="LaButti K."/>
            <person name="Lindquist E.A."/>
            <person name="Lipzen A."/>
            <person name="Lundell T."/>
            <person name="Morin E."/>
            <person name="Murat C."/>
            <person name="Riley R."/>
            <person name="Ohm R."/>
            <person name="Sun H."/>
            <person name="Tunlid A."/>
            <person name="Henrissat B."/>
            <person name="Grigoriev I.V."/>
            <person name="Hibbett D.S."/>
            <person name="Martin F."/>
        </authorList>
    </citation>
    <scope>NUCLEOTIDE SEQUENCE [LARGE SCALE GENOMIC DNA]</scope>
    <source>
        <strain evidence="1 2">MD-312</strain>
    </source>
</reference>
<name>A0A0C9VZ95_9AGAM</name>
<organism evidence="1 2">
    <name type="scientific">Hydnomerulius pinastri MD-312</name>
    <dbReference type="NCBI Taxonomy" id="994086"/>
    <lineage>
        <taxon>Eukaryota</taxon>
        <taxon>Fungi</taxon>
        <taxon>Dikarya</taxon>
        <taxon>Basidiomycota</taxon>
        <taxon>Agaricomycotina</taxon>
        <taxon>Agaricomycetes</taxon>
        <taxon>Agaricomycetidae</taxon>
        <taxon>Boletales</taxon>
        <taxon>Boletales incertae sedis</taxon>
        <taxon>Leucogyrophana</taxon>
    </lineage>
</organism>
<proteinExistence type="predicted"/>
<protein>
    <submittedName>
        <fullName evidence="1">Uncharacterized protein</fullName>
    </submittedName>
</protein>
<feature type="non-terminal residue" evidence="1">
    <location>
        <position position="141"/>
    </location>
</feature>
<evidence type="ECO:0000313" key="1">
    <source>
        <dbReference type="EMBL" id="KIJ63725.1"/>
    </source>
</evidence>
<dbReference type="Proteomes" id="UP000053820">
    <property type="component" value="Unassembled WGS sequence"/>
</dbReference>
<feature type="non-terminal residue" evidence="1">
    <location>
        <position position="1"/>
    </location>
</feature>
<sequence length="141" mass="16498">KYQVLKATDVSSSTILIDPSLPGQRNKTLAWFWTIDVSGRDANNDWIIKFFRVQWLHAKASRDQFREKVELVQLEMGWTLNDFARRAGIWDVHHRTAEQSDDWGQACYAAKEAALWHELKDDATRVVQRFEIATNNEHRDV</sequence>
<dbReference type="EMBL" id="KN839849">
    <property type="protein sequence ID" value="KIJ63725.1"/>
    <property type="molecule type" value="Genomic_DNA"/>
</dbReference>
<dbReference type="AlphaFoldDB" id="A0A0C9VZ95"/>
<evidence type="ECO:0000313" key="2">
    <source>
        <dbReference type="Proteomes" id="UP000053820"/>
    </source>
</evidence>
<dbReference type="HOGENOM" id="CLU_003703_6_0_1"/>